<dbReference type="CDD" id="cd07920">
    <property type="entry name" value="Pumilio"/>
    <property type="match status" value="1"/>
</dbReference>
<feature type="repeat" description="Pumilio" evidence="2">
    <location>
        <begin position="742"/>
        <end position="777"/>
    </location>
</feature>
<feature type="region of interest" description="Disordered" evidence="3">
    <location>
        <begin position="273"/>
        <end position="317"/>
    </location>
</feature>
<evidence type="ECO:0000313" key="6">
    <source>
        <dbReference type="Proteomes" id="UP000054270"/>
    </source>
</evidence>
<dbReference type="Pfam" id="PF00806">
    <property type="entry name" value="PUF"/>
    <property type="match status" value="8"/>
</dbReference>
<dbReference type="EMBL" id="KN817519">
    <property type="protein sequence ID" value="KJA29338.1"/>
    <property type="molecule type" value="Genomic_DNA"/>
</dbReference>
<sequence>MNTTENTTSPTDNHSSDGGKNSPPAFLDLADSAARLGSNMPELSARVELKRMEHERQRLIQRKLFEDQMRALEQKQAQELLSIPYEPNGSGGVQHLAVSAPTTPPRINAQLVVGTAADKRKSVTYAPSVNLSPDLANGPAGNGHSFARSAGAKSMPASRRTSASSHDDDLAVQIQGLSLAGDRSNRASPVATPVSASVLQRGNGRYGDDEGARYASTYNAGMMLDEQLDQEMHNAMRNLPTSDDDKYHGAYPTKISAASAALDLAHLSQTSPRAHYRTLDSREKPSEWPQFNGNPRAPEGGRMDRRTVTNPNLTLSAPSEDIAGKVLGNAVSASNTPIIQQQSQGGAHQHNQAPSRRGSPHSLLESLSATTRSVPATPLGISGSATHLLKTPGTPHTPDLQVMNGRISTPNSHLINENSLSATDLQASLSRIPAGAYDTNSLTFNSVQSTGRDDYDSIYGINTGVDAARFNNYGFESSGRPNVNAPNANLNGNPAGPGGVYPSQSASRYGLGVAGRGNAGADSKMNGLHGPKHKRGDMDREFNRFAGTRIEDLQGEIPTLCKDQHGCRYLQKKLEEGVAEHRDMIFRETFGHFADLMTDPFGNYLCQKLLEFSTDEQRNVICESVAQDLVNISLNMHGTRAVQKMIDFLSTRRQQTDHRYNAQIHSIIVALSLHVVVLIKDLNGNHVIQKCLNKLAPEDNQFIYNAVAANCVEVATHRHGCCVLQRCIDHASEMQRQQLVNEITYNALTLVQDPYGNYVVQYILDLNDNRFSDGVIRQFAGNVCALSVQKFSSNVIEKCIRVAEHSTRKMLIEELLNRSRLEKLLRDSYGNYCVQTALDYADPAQRALLVEGIRPVLPLIRNTPYGKRIQNKLQREQMDPFGGFPNQQALVNMALSNQGMNAAPTNRHMPQMSPLTDVYGAANGLYPLPGQGNFGQAHLNAQMHSLQPQSIDGYVLQGNSSHNQLSQQHAGSFQTPSFASLPGFGGGLSGSLNDPYQRSAFGYGM</sequence>
<proteinExistence type="predicted"/>
<feature type="repeat" description="Pumilio" evidence="2">
    <location>
        <begin position="778"/>
        <end position="813"/>
    </location>
</feature>
<evidence type="ECO:0000256" key="1">
    <source>
        <dbReference type="ARBA" id="ARBA00022737"/>
    </source>
</evidence>
<feature type="region of interest" description="Disordered" evidence="3">
    <location>
        <begin position="1"/>
        <end position="27"/>
    </location>
</feature>
<dbReference type="PROSITE" id="PS50302">
    <property type="entry name" value="PUM"/>
    <property type="match status" value="8"/>
</dbReference>
<dbReference type="AlphaFoldDB" id="A0A0D2MYZ6"/>
<dbReference type="PANTHER" id="PTHR12537:SF13">
    <property type="entry name" value="PUMILIO HOMOLOGY DOMAIN FAMILY MEMBER 4"/>
    <property type="match status" value="1"/>
</dbReference>
<dbReference type="Proteomes" id="UP000054270">
    <property type="component" value="Unassembled WGS sequence"/>
</dbReference>
<feature type="repeat" description="Pumilio" evidence="2">
    <location>
        <begin position="624"/>
        <end position="661"/>
    </location>
</feature>
<feature type="region of interest" description="Disordered" evidence="3">
    <location>
        <begin position="130"/>
        <end position="167"/>
    </location>
</feature>
<feature type="repeat" description="Pumilio" evidence="2">
    <location>
        <begin position="706"/>
        <end position="741"/>
    </location>
</feature>
<evidence type="ECO:0000256" key="3">
    <source>
        <dbReference type="SAM" id="MobiDB-lite"/>
    </source>
</evidence>
<feature type="compositionally biased region" description="Polar residues" evidence="3">
    <location>
        <begin position="308"/>
        <end position="317"/>
    </location>
</feature>
<name>A0A0D2MYZ6_HYPSF</name>
<organism evidence="5 6">
    <name type="scientific">Hypholoma sublateritium (strain FD-334 SS-4)</name>
    <dbReference type="NCBI Taxonomy" id="945553"/>
    <lineage>
        <taxon>Eukaryota</taxon>
        <taxon>Fungi</taxon>
        <taxon>Dikarya</taxon>
        <taxon>Basidiomycota</taxon>
        <taxon>Agaricomycotina</taxon>
        <taxon>Agaricomycetes</taxon>
        <taxon>Agaricomycetidae</taxon>
        <taxon>Agaricales</taxon>
        <taxon>Agaricineae</taxon>
        <taxon>Strophariaceae</taxon>
        <taxon>Hypholoma</taxon>
    </lineage>
</organism>
<keyword evidence="6" id="KW-1185">Reference proteome</keyword>
<dbReference type="PROSITE" id="PS50303">
    <property type="entry name" value="PUM_HD"/>
    <property type="match status" value="1"/>
</dbReference>
<dbReference type="SMART" id="SM00025">
    <property type="entry name" value="Pumilio"/>
    <property type="match status" value="8"/>
</dbReference>
<dbReference type="OrthoDB" id="668540at2759"/>
<feature type="repeat" description="Pumilio" evidence="2">
    <location>
        <begin position="814"/>
        <end position="851"/>
    </location>
</feature>
<reference evidence="6" key="1">
    <citation type="submission" date="2014-04" db="EMBL/GenBank/DDBJ databases">
        <title>Evolutionary Origins and Diversification of the Mycorrhizal Mutualists.</title>
        <authorList>
            <consortium name="DOE Joint Genome Institute"/>
            <consortium name="Mycorrhizal Genomics Consortium"/>
            <person name="Kohler A."/>
            <person name="Kuo A."/>
            <person name="Nagy L.G."/>
            <person name="Floudas D."/>
            <person name="Copeland A."/>
            <person name="Barry K.W."/>
            <person name="Cichocki N."/>
            <person name="Veneault-Fourrey C."/>
            <person name="LaButti K."/>
            <person name="Lindquist E.A."/>
            <person name="Lipzen A."/>
            <person name="Lundell T."/>
            <person name="Morin E."/>
            <person name="Murat C."/>
            <person name="Riley R."/>
            <person name="Ohm R."/>
            <person name="Sun H."/>
            <person name="Tunlid A."/>
            <person name="Henrissat B."/>
            <person name="Grigoriev I.V."/>
            <person name="Hibbett D.S."/>
            <person name="Martin F."/>
        </authorList>
    </citation>
    <scope>NUCLEOTIDE SEQUENCE [LARGE SCALE GENOMIC DNA]</scope>
    <source>
        <strain evidence="6">FD-334 SS-4</strain>
    </source>
</reference>
<dbReference type="OMA" id="MPDMSAR"/>
<feature type="domain" description="PUM-HD" evidence="4">
    <location>
        <begin position="531"/>
        <end position="877"/>
    </location>
</feature>
<dbReference type="InterPro" id="IPR016024">
    <property type="entry name" value="ARM-type_fold"/>
</dbReference>
<protein>
    <recommendedName>
        <fullName evidence="4">PUM-HD domain-containing protein</fullName>
    </recommendedName>
</protein>
<evidence type="ECO:0000313" key="5">
    <source>
        <dbReference type="EMBL" id="KJA29338.1"/>
    </source>
</evidence>
<feature type="compositionally biased region" description="Basic and acidic residues" evidence="3">
    <location>
        <begin position="277"/>
        <end position="286"/>
    </location>
</feature>
<keyword evidence="1" id="KW-0677">Repeat</keyword>
<dbReference type="InterPro" id="IPR033712">
    <property type="entry name" value="Pumilio_RNA-bd"/>
</dbReference>
<feature type="repeat" description="Pumilio" evidence="2">
    <location>
        <begin position="670"/>
        <end position="705"/>
    </location>
</feature>
<dbReference type="Gene3D" id="1.25.10.10">
    <property type="entry name" value="Leucine-rich Repeat Variant"/>
    <property type="match status" value="1"/>
</dbReference>
<feature type="compositionally biased region" description="Polar residues" evidence="3">
    <location>
        <begin position="340"/>
        <end position="354"/>
    </location>
</feature>
<feature type="region of interest" description="Disordered" evidence="3">
    <location>
        <begin position="340"/>
        <end position="362"/>
    </location>
</feature>
<dbReference type="InterPro" id="IPR001313">
    <property type="entry name" value="Pumilio_RNA-bd_rpt"/>
</dbReference>
<feature type="repeat" description="Pumilio" evidence="2">
    <location>
        <begin position="588"/>
        <end position="623"/>
    </location>
</feature>
<gene>
    <name evidence="5" type="ORF">HYPSUDRAFT_510216</name>
</gene>
<dbReference type="GO" id="GO:0003729">
    <property type="term" value="F:mRNA binding"/>
    <property type="evidence" value="ECO:0007669"/>
    <property type="project" value="TreeGrafter"/>
</dbReference>
<dbReference type="PANTHER" id="PTHR12537">
    <property type="entry name" value="RNA BINDING PROTEIN PUMILIO-RELATED"/>
    <property type="match status" value="1"/>
</dbReference>
<accession>A0A0D2MYZ6</accession>
<dbReference type="GO" id="GO:0010608">
    <property type="term" value="P:post-transcriptional regulation of gene expression"/>
    <property type="evidence" value="ECO:0007669"/>
    <property type="project" value="TreeGrafter"/>
</dbReference>
<feature type="repeat" description="Pumilio" evidence="2">
    <location>
        <begin position="552"/>
        <end position="587"/>
    </location>
</feature>
<evidence type="ECO:0000256" key="2">
    <source>
        <dbReference type="PROSITE-ProRule" id="PRU00317"/>
    </source>
</evidence>
<dbReference type="InterPro" id="IPR011989">
    <property type="entry name" value="ARM-like"/>
</dbReference>
<evidence type="ECO:0000259" key="4">
    <source>
        <dbReference type="PROSITE" id="PS50303"/>
    </source>
</evidence>
<feature type="compositionally biased region" description="Polar residues" evidence="3">
    <location>
        <begin position="1"/>
        <end position="19"/>
    </location>
</feature>
<dbReference type="FunFam" id="1.25.10.10:FF:000237">
    <property type="entry name" value="Pumilio homolog 9"/>
    <property type="match status" value="1"/>
</dbReference>
<dbReference type="InterPro" id="IPR033133">
    <property type="entry name" value="PUM-HD"/>
</dbReference>
<dbReference type="STRING" id="945553.A0A0D2MYZ6"/>
<dbReference type="GO" id="GO:0005737">
    <property type="term" value="C:cytoplasm"/>
    <property type="evidence" value="ECO:0007669"/>
    <property type="project" value="TreeGrafter"/>
</dbReference>
<dbReference type="SUPFAM" id="SSF48371">
    <property type="entry name" value="ARM repeat"/>
    <property type="match status" value="1"/>
</dbReference>